<gene>
    <name evidence="2" type="ORF">IF1G_09663</name>
</gene>
<name>A0A545UQ52_9HYPO</name>
<protein>
    <submittedName>
        <fullName evidence="2">Uncharacterized protein</fullName>
    </submittedName>
</protein>
<dbReference type="Proteomes" id="UP000315783">
    <property type="component" value="Unassembled WGS sequence"/>
</dbReference>
<reference evidence="2 3" key="1">
    <citation type="journal article" date="2019" name="Appl. Microbiol. Biotechnol.">
        <title>Genome sequence of Isaria javanica and comparative genome analysis insights into family S53 peptidase evolution in fungal entomopathogens.</title>
        <authorList>
            <person name="Lin R."/>
            <person name="Zhang X."/>
            <person name="Xin B."/>
            <person name="Zou M."/>
            <person name="Gao Y."/>
            <person name="Qin F."/>
            <person name="Hu Q."/>
            <person name="Xie B."/>
            <person name="Cheng X."/>
        </authorList>
    </citation>
    <scope>NUCLEOTIDE SEQUENCE [LARGE SCALE GENOMIC DNA]</scope>
    <source>
        <strain evidence="2 3">IJ1G</strain>
    </source>
</reference>
<evidence type="ECO:0000256" key="1">
    <source>
        <dbReference type="SAM" id="MobiDB-lite"/>
    </source>
</evidence>
<evidence type="ECO:0000313" key="2">
    <source>
        <dbReference type="EMBL" id="TQV91597.1"/>
    </source>
</evidence>
<dbReference type="AlphaFoldDB" id="A0A545UQ52"/>
<feature type="region of interest" description="Disordered" evidence="1">
    <location>
        <begin position="17"/>
        <end position="47"/>
    </location>
</feature>
<feature type="region of interest" description="Disordered" evidence="1">
    <location>
        <begin position="72"/>
        <end position="96"/>
    </location>
</feature>
<feature type="compositionally biased region" description="Basic residues" evidence="1">
    <location>
        <begin position="23"/>
        <end position="39"/>
    </location>
</feature>
<organism evidence="2 3">
    <name type="scientific">Cordyceps javanica</name>
    <dbReference type="NCBI Taxonomy" id="43265"/>
    <lineage>
        <taxon>Eukaryota</taxon>
        <taxon>Fungi</taxon>
        <taxon>Dikarya</taxon>
        <taxon>Ascomycota</taxon>
        <taxon>Pezizomycotina</taxon>
        <taxon>Sordariomycetes</taxon>
        <taxon>Hypocreomycetidae</taxon>
        <taxon>Hypocreales</taxon>
        <taxon>Cordycipitaceae</taxon>
        <taxon>Cordyceps</taxon>
    </lineage>
</organism>
<dbReference type="EMBL" id="SPUK01000018">
    <property type="protein sequence ID" value="TQV91597.1"/>
    <property type="molecule type" value="Genomic_DNA"/>
</dbReference>
<keyword evidence="3" id="KW-1185">Reference proteome</keyword>
<accession>A0A545UQ52</accession>
<evidence type="ECO:0000313" key="3">
    <source>
        <dbReference type="Proteomes" id="UP000315783"/>
    </source>
</evidence>
<proteinExistence type="predicted"/>
<sequence length="143" mass="15365">MDHLELTGGLAVEVQPNVDNRSAKKAKAKAKAKGKAKAKAKQDGEIDAQREIGGQSLAAALDFEPFLNGELLKRLTSKPPPPKPPGRARRAKNDDPDTTFKLAKALVLIDQVPEPEAASSFSGQVHNKMTCSDIILCILDQVK</sequence>
<comment type="caution">
    <text evidence="2">The sequence shown here is derived from an EMBL/GenBank/DDBJ whole genome shotgun (WGS) entry which is preliminary data.</text>
</comment>